<name>A0A139WSI9_9CYAN</name>
<organism evidence="1 2">
    <name type="scientific">Scytonema hofmannii PCC 7110</name>
    <dbReference type="NCBI Taxonomy" id="128403"/>
    <lineage>
        <taxon>Bacteria</taxon>
        <taxon>Bacillati</taxon>
        <taxon>Cyanobacteriota</taxon>
        <taxon>Cyanophyceae</taxon>
        <taxon>Nostocales</taxon>
        <taxon>Scytonemataceae</taxon>
        <taxon>Scytonema</taxon>
    </lineage>
</organism>
<dbReference type="EMBL" id="ANNX02000051">
    <property type="protein sequence ID" value="KYC35398.1"/>
    <property type="molecule type" value="Genomic_DNA"/>
</dbReference>
<protein>
    <recommendedName>
        <fullName evidence="3">Restriction endonuclease</fullName>
    </recommendedName>
</protein>
<comment type="caution">
    <text evidence="1">The sequence shown here is derived from an EMBL/GenBank/DDBJ whole genome shotgun (WGS) entry which is preliminary data.</text>
</comment>
<proteinExistence type="predicted"/>
<dbReference type="RefSeq" id="WP_017748083.1">
    <property type="nucleotide sequence ID" value="NZ_KQ976354.1"/>
</dbReference>
<evidence type="ECO:0000313" key="1">
    <source>
        <dbReference type="EMBL" id="KYC35398.1"/>
    </source>
</evidence>
<accession>A0A139WSI9</accession>
<reference evidence="1 2" key="1">
    <citation type="journal article" date="2013" name="Genome Biol. Evol.">
        <title>Genomes of Stigonematalean cyanobacteria (subsection V) and the evolution of oxygenic photosynthesis from prokaryotes to plastids.</title>
        <authorList>
            <person name="Dagan T."/>
            <person name="Roettger M."/>
            <person name="Stucken K."/>
            <person name="Landan G."/>
            <person name="Koch R."/>
            <person name="Major P."/>
            <person name="Gould S.B."/>
            <person name="Goremykin V.V."/>
            <person name="Rippka R."/>
            <person name="Tandeau de Marsac N."/>
            <person name="Gugger M."/>
            <person name="Lockhart P.J."/>
            <person name="Allen J.F."/>
            <person name="Brune I."/>
            <person name="Maus I."/>
            <person name="Puhler A."/>
            <person name="Martin W.F."/>
        </authorList>
    </citation>
    <scope>NUCLEOTIDE SEQUENCE [LARGE SCALE GENOMIC DNA]</scope>
    <source>
        <strain evidence="1 2">PCC 7110</strain>
    </source>
</reference>
<keyword evidence="2" id="KW-1185">Reference proteome</keyword>
<evidence type="ECO:0008006" key="3">
    <source>
        <dbReference type="Google" id="ProtNLM"/>
    </source>
</evidence>
<dbReference type="Proteomes" id="UP000076925">
    <property type="component" value="Unassembled WGS sequence"/>
</dbReference>
<dbReference type="AlphaFoldDB" id="A0A139WSI9"/>
<evidence type="ECO:0000313" key="2">
    <source>
        <dbReference type="Proteomes" id="UP000076925"/>
    </source>
</evidence>
<dbReference type="GO" id="GO:0009036">
    <property type="term" value="F:type II site-specific deoxyribonuclease activity"/>
    <property type="evidence" value="ECO:0007669"/>
    <property type="project" value="InterPro"/>
</dbReference>
<dbReference type="OrthoDB" id="4127981at2"/>
<gene>
    <name evidence="1" type="ORF">WA1_06115</name>
</gene>
<dbReference type="InterPro" id="IPR049519">
    <property type="entry name" value="SmaI"/>
</dbReference>
<sequence length="286" mass="31961">MNITEKLALVVRKLNIVQVGLLLEMAQAMTVEIEEFVNEGSDLLAPEFVTNFSNRLIIHHATHVEKFSKKAFEYAFAAASTSAGRKASITLNSTNPGEDVIVDGVKFSLKTEASAGLTRKKSITISKLMEARWIRECKAPEDFARETTYRVVSHLRKYERIVMLRAYDIPPSLPTENQTETLPLIQDNDTIKTLPKVRYDLYEIPLHVLMLIEGLQESNFKPRTKNGGSSAKVYTADNKAAFTLILDGSVEKITIGSLRTDLCFLHGSWVIPTIGVNRDENESDGD</sequence>
<dbReference type="Pfam" id="PF17411">
    <property type="entry name" value="SmaI"/>
    <property type="match status" value="1"/>
</dbReference>